<feature type="domain" description="SUF system FeS cluster assembly SufBD N-terminal" evidence="3">
    <location>
        <begin position="11"/>
        <end position="73"/>
    </location>
</feature>
<dbReference type="EMBL" id="QTJU01000004">
    <property type="protein sequence ID" value="RFM27612.1"/>
    <property type="molecule type" value="Genomic_DNA"/>
</dbReference>
<keyword evidence="5" id="KW-1185">Reference proteome</keyword>
<proteinExistence type="inferred from homology"/>
<dbReference type="InterPro" id="IPR037284">
    <property type="entry name" value="SUF_FeS_clus_asmbl_SufBD_sf"/>
</dbReference>
<dbReference type="InterPro" id="IPR011542">
    <property type="entry name" value="SUF_FeS_clus_asmbl_SufD"/>
</dbReference>
<dbReference type="Pfam" id="PF01458">
    <property type="entry name" value="SUFBD_core"/>
    <property type="match status" value="1"/>
</dbReference>
<accession>A0A3E1NI71</accession>
<dbReference type="OrthoDB" id="9768262at2"/>
<dbReference type="Proteomes" id="UP000261284">
    <property type="component" value="Unassembled WGS sequence"/>
</dbReference>
<feature type="domain" description="SUF system FeS cluster assembly SufBD core" evidence="2">
    <location>
        <begin position="182"/>
        <end position="412"/>
    </location>
</feature>
<organism evidence="4 5">
    <name type="scientific">Deminuibacter soli</name>
    <dbReference type="NCBI Taxonomy" id="2291815"/>
    <lineage>
        <taxon>Bacteria</taxon>
        <taxon>Pseudomonadati</taxon>
        <taxon>Bacteroidota</taxon>
        <taxon>Chitinophagia</taxon>
        <taxon>Chitinophagales</taxon>
        <taxon>Chitinophagaceae</taxon>
        <taxon>Deminuibacter</taxon>
    </lineage>
</organism>
<dbReference type="PANTHER" id="PTHR43575">
    <property type="entry name" value="PROTEIN ABCI7, CHLOROPLASTIC"/>
    <property type="match status" value="1"/>
</dbReference>
<dbReference type="NCBIfam" id="TIGR01981">
    <property type="entry name" value="sufD"/>
    <property type="match status" value="1"/>
</dbReference>
<dbReference type="InterPro" id="IPR055346">
    <property type="entry name" value="Fe-S_cluster_assembly_SufBD"/>
</dbReference>
<evidence type="ECO:0000259" key="2">
    <source>
        <dbReference type="Pfam" id="PF01458"/>
    </source>
</evidence>
<evidence type="ECO:0000313" key="5">
    <source>
        <dbReference type="Proteomes" id="UP000261284"/>
    </source>
</evidence>
<evidence type="ECO:0000256" key="1">
    <source>
        <dbReference type="ARBA" id="ARBA00043967"/>
    </source>
</evidence>
<gene>
    <name evidence="4" type="primary">sufD</name>
    <name evidence="4" type="ORF">DXN05_12910</name>
</gene>
<dbReference type="AlphaFoldDB" id="A0A3E1NI71"/>
<name>A0A3E1NI71_9BACT</name>
<sequence>MLQTDTLHTKFLELVKSAEAQNGATLLESRQAAFKRFSNNGFPTIRSEQWKYSNITGLLNDALQVPVEPLAVKETQDAGAALLVKLHAPAEWLTILTINGKLHTIQRPTGSKEDNLQISDVQDFLLSTEDDGDNDTVVQQAINKPFSLLNRALFLHGLQLEVKANSQVNIPVHIIHYYTGIENTFLQTRLQLKANKNAHLTVVESFIADSSCKNVVVNHAAETLLAAEATLDHFLVQQLNEQTNLILSEVVRQEQQSDYKNHVISLPFARFIRNNLDIALKGTYSHTDMHGLYMVSPQQVIDNSTGINHLRPNCTSNQLYKGIVADKGTGTFNGRIYVHLDAQKTNAFQKNANLPLGEHAVINSKPQLEIYADDVRCTHGSALGQMNNQQLFYLLARGIKQEIAVKLLSQAFVNEVTETIEQESIRSYVADLVEKALDQM</sequence>
<comment type="similarity">
    <text evidence="1">Belongs to the iron-sulfur cluster assembly SufBD family.</text>
</comment>
<reference evidence="4 5" key="1">
    <citation type="submission" date="2018-08" db="EMBL/GenBank/DDBJ databases">
        <title>Chitinophagaceae sp. K23C18032701, a novel bacterium isolated from forest soil.</title>
        <authorList>
            <person name="Wang C."/>
        </authorList>
    </citation>
    <scope>NUCLEOTIDE SEQUENCE [LARGE SCALE GENOMIC DNA]</scope>
    <source>
        <strain evidence="4 5">K23C18032701</strain>
    </source>
</reference>
<dbReference type="PANTHER" id="PTHR43575:SF1">
    <property type="entry name" value="PROTEIN ABCI7, CHLOROPLASTIC"/>
    <property type="match status" value="1"/>
</dbReference>
<evidence type="ECO:0000259" key="3">
    <source>
        <dbReference type="Pfam" id="PF19295"/>
    </source>
</evidence>
<evidence type="ECO:0000313" key="4">
    <source>
        <dbReference type="EMBL" id="RFM27612.1"/>
    </source>
</evidence>
<dbReference type="Pfam" id="PF19295">
    <property type="entry name" value="SufBD_N"/>
    <property type="match status" value="1"/>
</dbReference>
<protein>
    <submittedName>
        <fullName evidence="4">Fe-S cluster assembly protein SufD</fullName>
    </submittedName>
</protein>
<dbReference type="InterPro" id="IPR045595">
    <property type="entry name" value="SufBD_N"/>
</dbReference>
<dbReference type="RefSeq" id="WP_116847689.1">
    <property type="nucleotide sequence ID" value="NZ_QTJU01000004.1"/>
</dbReference>
<dbReference type="GO" id="GO:0016226">
    <property type="term" value="P:iron-sulfur cluster assembly"/>
    <property type="evidence" value="ECO:0007669"/>
    <property type="project" value="InterPro"/>
</dbReference>
<dbReference type="InterPro" id="IPR000825">
    <property type="entry name" value="SUF_FeS_clus_asmbl_SufBD_core"/>
</dbReference>
<comment type="caution">
    <text evidence="4">The sequence shown here is derived from an EMBL/GenBank/DDBJ whole genome shotgun (WGS) entry which is preliminary data.</text>
</comment>
<dbReference type="SUPFAM" id="SSF101960">
    <property type="entry name" value="Stabilizer of iron transporter SufD"/>
    <property type="match status" value="1"/>
</dbReference>